<name>A0A6C0AW22_9ZZZZ</name>
<evidence type="ECO:0000313" key="1">
    <source>
        <dbReference type="EMBL" id="QHS83663.1"/>
    </source>
</evidence>
<proteinExistence type="predicted"/>
<sequence length="186" mass="22173">MIIISNSELFQLLKDLSVSKNIPIEIERTIAKYLRSHRIHPKLQKDIVEFVPRFRKMMARRGPGPSGLHYNILKVFYNLPHKYRKSFIISLERDIVYPNQKALIFIRKRWKDIVSYIGNKNTHIHQEASDFIIRYYAETGLDVPTKVHFRDVIWTINDYFNDLDDQDAVWAKHYKLGMARVWTRVG</sequence>
<dbReference type="AlphaFoldDB" id="A0A6C0AW22"/>
<accession>A0A6C0AW22</accession>
<dbReference type="EMBL" id="MN738761">
    <property type="protein sequence ID" value="QHS83663.1"/>
    <property type="molecule type" value="Genomic_DNA"/>
</dbReference>
<organism evidence="1">
    <name type="scientific">viral metagenome</name>
    <dbReference type="NCBI Taxonomy" id="1070528"/>
    <lineage>
        <taxon>unclassified sequences</taxon>
        <taxon>metagenomes</taxon>
        <taxon>organismal metagenomes</taxon>
    </lineage>
</organism>
<protein>
    <submittedName>
        <fullName evidence="1">Uncharacterized protein</fullName>
    </submittedName>
</protein>
<reference evidence="1" key="1">
    <citation type="journal article" date="2020" name="Nature">
        <title>Giant virus diversity and host interactions through global metagenomics.</title>
        <authorList>
            <person name="Schulz F."/>
            <person name="Roux S."/>
            <person name="Paez-Espino D."/>
            <person name="Jungbluth S."/>
            <person name="Walsh D.A."/>
            <person name="Denef V.J."/>
            <person name="McMahon K.D."/>
            <person name="Konstantinidis K.T."/>
            <person name="Eloe-Fadrosh E.A."/>
            <person name="Kyrpides N.C."/>
            <person name="Woyke T."/>
        </authorList>
    </citation>
    <scope>NUCLEOTIDE SEQUENCE</scope>
    <source>
        <strain evidence="1">GVMAG-S-ERX555961-36</strain>
    </source>
</reference>